<dbReference type="PRINTS" id="PR01270">
    <property type="entry name" value="HDASUPER"/>
</dbReference>
<dbReference type="Gene3D" id="3.40.800.20">
    <property type="entry name" value="Histone deacetylase domain"/>
    <property type="match status" value="1"/>
</dbReference>
<dbReference type="CDD" id="cd09993">
    <property type="entry name" value="HDAC_classIV"/>
    <property type="match status" value="1"/>
</dbReference>
<evidence type="ECO:0000259" key="3">
    <source>
        <dbReference type="Pfam" id="PF00850"/>
    </source>
</evidence>
<sequence>MKVFRLFRKEYARVVYSSDYIYGLPSVGDHQTFDIMRFKKIRDKLVEEGLLHRKNILRPYLCKYEELRLVHTESYLRKLQNPQYVSEVLKLDAVNMFYDSILEYYRAVTGGTLLATAFGLKNNIPTFNLGGGYHHAHPDKAEGFCLVNDVAIAIEKFRQLKRAQRYMVIDLDYHQGNGTLLYFKNDPDVFTFSMHGDAWVEIERPHNLDILLPHACDDNTYLTILEEELPPVFESFNPEVVFYIAGSDVYEKDAIGDMKLTREGILKRNLFVYRLVRSKKIPLIVLAGGGYGLESWKVYYDFIAYCLKNKI</sequence>
<proteinExistence type="inferred from homology"/>
<dbReference type="Pfam" id="PF00850">
    <property type="entry name" value="Hist_deacetyl"/>
    <property type="match status" value="1"/>
</dbReference>
<dbReference type="InterPro" id="IPR000286">
    <property type="entry name" value="HDACs"/>
</dbReference>
<dbReference type="InterPro" id="IPR023801">
    <property type="entry name" value="His_deacetylse_dom"/>
</dbReference>
<comment type="similarity">
    <text evidence="1">Belongs to the histone deacetylase family.</text>
</comment>
<name>A0A7V5H4T2_CALAY</name>
<dbReference type="InterPro" id="IPR037138">
    <property type="entry name" value="His_deacetylse_dom_sf"/>
</dbReference>
<protein>
    <submittedName>
        <fullName evidence="4">Histone deacetylase</fullName>
    </submittedName>
</protein>
<dbReference type="PANTHER" id="PTHR10625:SF19">
    <property type="entry name" value="HISTONE DEACETYLASE 12"/>
    <property type="match status" value="1"/>
</dbReference>
<dbReference type="GO" id="GO:0004407">
    <property type="term" value="F:histone deacetylase activity"/>
    <property type="evidence" value="ECO:0007669"/>
    <property type="project" value="InterPro"/>
</dbReference>
<dbReference type="GO" id="GO:0040029">
    <property type="term" value="P:epigenetic regulation of gene expression"/>
    <property type="evidence" value="ECO:0007669"/>
    <property type="project" value="TreeGrafter"/>
</dbReference>
<accession>A0A7V5H4T2</accession>
<organism evidence="4">
    <name type="scientific">Caldithrix abyssi</name>
    <dbReference type="NCBI Taxonomy" id="187145"/>
    <lineage>
        <taxon>Bacteria</taxon>
        <taxon>Pseudomonadati</taxon>
        <taxon>Calditrichota</taxon>
        <taxon>Calditrichia</taxon>
        <taxon>Calditrichales</taxon>
        <taxon>Calditrichaceae</taxon>
        <taxon>Caldithrix</taxon>
    </lineage>
</organism>
<dbReference type="InterPro" id="IPR023696">
    <property type="entry name" value="Ureohydrolase_dom_sf"/>
</dbReference>
<keyword evidence="2" id="KW-0378">Hydrolase</keyword>
<gene>
    <name evidence="4" type="ORF">ENL21_08385</name>
</gene>
<dbReference type="PANTHER" id="PTHR10625">
    <property type="entry name" value="HISTONE DEACETYLASE HDAC1-RELATED"/>
    <property type="match status" value="1"/>
</dbReference>
<dbReference type="AlphaFoldDB" id="A0A7V5H4T2"/>
<comment type="caution">
    <text evidence="4">The sequence shown here is derived from an EMBL/GenBank/DDBJ whole genome shotgun (WGS) entry which is preliminary data.</text>
</comment>
<dbReference type="SUPFAM" id="SSF52768">
    <property type="entry name" value="Arginase/deacetylase"/>
    <property type="match status" value="1"/>
</dbReference>
<feature type="domain" description="Histone deacetylase" evidence="3">
    <location>
        <begin position="34"/>
        <end position="296"/>
    </location>
</feature>
<reference evidence="4" key="1">
    <citation type="journal article" date="2020" name="mSystems">
        <title>Genome- and Community-Level Interaction Insights into Carbon Utilization and Element Cycling Functions of Hydrothermarchaeota in Hydrothermal Sediment.</title>
        <authorList>
            <person name="Zhou Z."/>
            <person name="Liu Y."/>
            <person name="Xu W."/>
            <person name="Pan J."/>
            <person name="Luo Z.H."/>
            <person name="Li M."/>
        </authorList>
    </citation>
    <scope>NUCLEOTIDE SEQUENCE [LARGE SCALE GENOMIC DNA]</scope>
    <source>
        <strain evidence="4">HyVt-76</strain>
    </source>
</reference>
<dbReference type="Proteomes" id="UP000886111">
    <property type="component" value="Unassembled WGS sequence"/>
</dbReference>
<dbReference type="InterPro" id="IPR044150">
    <property type="entry name" value="HDAC_classIV"/>
</dbReference>
<evidence type="ECO:0000256" key="2">
    <source>
        <dbReference type="ARBA" id="ARBA00022801"/>
    </source>
</evidence>
<evidence type="ECO:0000313" key="4">
    <source>
        <dbReference type="EMBL" id="HHE55785.1"/>
    </source>
</evidence>
<dbReference type="GO" id="GO:0016787">
    <property type="term" value="F:hydrolase activity"/>
    <property type="evidence" value="ECO:0007669"/>
    <property type="project" value="UniProtKB-KW"/>
</dbReference>
<dbReference type="EMBL" id="DRTD01000620">
    <property type="protein sequence ID" value="HHE55785.1"/>
    <property type="molecule type" value="Genomic_DNA"/>
</dbReference>
<evidence type="ECO:0000256" key="1">
    <source>
        <dbReference type="ARBA" id="ARBA00005947"/>
    </source>
</evidence>